<proteinExistence type="predicted"/>
<dbReference type="SUPFAM" id="SSF56219">
    <property type="entry name" value="DNase I-like"/>
    <property type="match status" value="1"/>
</dbReference>
<evidence type="ECO:0000259" key="2">
    <source>
        <dbReference type="PROSITE" id="PS50878"/>
    </source>
</evidence>
<evidence type="ECO:0000256" key="1">
    <source>
        <dbReference type="SAM" id="MobiDB-lite"/>
    </source>
</evidence>
<feature type="region of interest" description="Disordered" evidence="1">
    <location>
        <begin position="1207"/>
        <end position="1273"/>
    </location>
</feature>
<reference evidence="3 4" key="1">
    <citation type="submission" date="2021-02" db="EMBL/GenBank/DDBJ databases">
        <title>Variation within the Batrachochytrium salamandrivorans European outbreak.</title>
        <authorList>
            <person name="Kelly M."/>
            <person name="Pasmans F."/>
            <person name="Shea T.P."/>
            <person name="Munoz J.F."/>
            <person name="Carranza S."/>
            <person name="Cuomo C.A."/>
            <person name="Martel A."/>
        </authorList>
    </citation>
    <scope>NUCLEOTIDE SEQUENCE [LARGE SCALE GENOMIC DNA]</scope>
    <source>
        <strain evidence="3 4">AMFP18/2</strain>
    </source>
</reference>
<keyword evidence="4" id="KW-1185">Reference proteome</keyword>
<evidence type="ECO:0000313" key="4">
    <source>
        <dbReference type="Proteomes" id="UP001648503"/>
    </source>
</evidence>
<gene>
    <name evidence="3" type="ORF">BASA50_007670</name>
</gene>
<dbReference type="Pfam" id="PF00078">
    <property type="entry name" value="RVT_1"/>
    <property type="match status" value="2"/>
</dbReference>
<feature type="domain" description="Reverse transcriptase" evidence="2">
    <location>
        <begin position="488"/>
        <end position="747"/>
    </location>
</feature>
<sequence length="2130" mass="234180">MDHWQPTPQVTRWTCNTGMIVSRFIQHPASGPGKRGIALGFLAVLPAREIEGVPGTLILAKVPGLTEQQVWTVGSIYLGKTNRQATLKLVERALELATRDHNRPIIIGGDWNAPHATLQRKVSSWGFGLHVVSFSGSKATFRGRTATARWSSIDHFVCNQAARALLTSPRVNRQPYISDHWPIYASLLAVPPTPPDVFIPTFNPDRCKELAPTISLCNQFSILANLPDDCDSDTVTNRLLDIINPNTAFSSLSNLPLIDTPVPVQHRRLYRATTKKAICRAKNAYRAWLASRDSILSPQETIQGKYNQYTLAEATASRLTKQDDRLRWRSHCTRIDNLLAGGCAKQAWNAAKRMACASGHSCRSSNPIRNEEGVLQFQPISICNTLRSHYMRLAEAGEGHSLDPTHWETMPQPPQHIPPSSTLSMDLPFSLRELDHALGSMHPRKAPGDDGITTALMQAIAHDPKDHGTGDVNLDRPGALALLRVANTIFLSGVIPKVWRCATIISIPKKGDATLASNLRGISLINVGLKILCKMVQARLSSLLESNNVLVPEQGGFRTREESTAQVCALMDILRRRQIADLNSHIAFIDISKAFDTVPIHALLFKLRCIGIPTITMNFLSALYSTSNARIRSGSLLSDPFPVQRGVRQGCPLSGLLFNVFINDVLDGVAPISVPGLSQEHHPRGLMFADDIAIIAPSHESLCTSMGTIADWATRWEMSFGVAKCGIMHVAPIPTPLSRLRFCQLNSQSESAAAETADQTPTTPSSHQSSPIFPSIPLSIYSDISSTSSYHPSSPLSTSSSIYIPASPLPQPALFSTPATPTQTQITHPIQLHGIDLPSVSQYEYLGVIIDDLLNLSPWLAKKKRAITAATHSISPLLRNNALSTRYRLTIFNGLVLGVAYYGLELIGGNSTLARRLQAPVNTGIRMILKAPLFTPIAPMLTDCGIISLDAHAILARVRLTVKATTLKTPLRTLLLPSTIPSHSNSWFWTRRSRSLIRFVHPNMSLFHFNIPISTNGLFHNPISTNSSITSSNISRSIPNTQSLHTRITTTSTTIPSTPTIAEIRHQRSKYALERTFQVWGKSKLACSYVQANHASSAKFLRSPALSTGQAIGASLLSLARCGGLWDYPRALKAGLLHPTATNLYQLGSPSLCILCHAHLDCKPMAHLVVDCTHPTVFFARVDTQLLQAINDTRVQIFDCTLHTTTTTTTTTTTPASPSFSTTSSNSNPDSTGTSAIWDSMDIHTPIDNYQHSPRTTSQSSPSSPSSPSDFSIFSFSHFSPDTRFEPPISVAHQEIPRQAQDTVEENPTASRTTTTDTHTAAISSTPTPTQISYIGSDDILTVLLGGSLPGTNTAGNTEACPGQQWLTGTVEEGNLLSSNQPVAHRMCDFLQISVRPIQASPNTPPIRNSDILDQDFSWNQIAAALLQMSPRKAPGDDGITTAFYQAALYMPANTQEGVPPTPFARALLRVCGQVFASATIPRAWLCASIVSIDKKDGDPLNPGDKRGIALINVGLKLVCKVLQMRIERFVETNNLLSYEQAGFRKREECVGQVVSLVDIIQRRQNAGLNTHVLFIDIRKAFDTVPVGALLWKLQNMGFPRRTLAFLKALYTSSSARARAGSLLSDPFPVQRGVRQGCPLSGLLFNLFINDILDGVAPITVPGLPRDTNPIRGLMYADDVAVFADSEQSLLAASTAIEQWANRWEMQFGVAKCGIISFTGHLAPRLDNPLDIRLHGQLVSRVESYKYLGVLIDSKLDHSAWLKQKRSALEHTISALHPVLANHQLTVNYRSRIFSAVVMGKAYYGLELVGGNKSHLAPLQTTINKGIRLFTGARLSTAIGPLLVETGIGSLLTRSLVSRVRLLERSVTKRTPINAICSGTDNDVFTLNVQGQLVRSQRWFWSRRTKQLYRNRYWLTPQVRPKTVKQRHSFALMETLRTCGDSASLQKYVTRQLLDTSGFFKDPSFDQSRAHGTRYLMLARMDALWTARKAIQIGILVDTHPFSVDHCILCDQQLLSTSIAHLVVECEQVTGHRIQSGLVPAIQKSRLRLLGRALDPGVENVYTWLRGGVLNGEADLDQRWLDGTVEHESMGTRHDNRALAARLADFLQVAYRQYQSTLWKYHRDRLVEVG</sequence>
<dbReference type="EMBL" id="JAFCIX010000363">
    <property type="protein sequence ID" value="KAH6593037.1"/>
    <property type="molecule type" value="Genomic_DNA"/>
</dbReference>
<protein>
    <recommendedName>
        <fullName evidence="2">Reverse transcriptase domain-containing protein</fullName>
    </recommendedName>
</protein>
<dbReference type="InterPro" id="IPR036691">
    <property type="entry name" value="Endo/exonu/phosph_ase_sf"/>
</dbReference>
<dbReference type="PANTHER" id="PTHR47027:SF20">
    <property type="entry name" value="REVERSE TRANSCRIPTASE-LIKE PROTEIN WITH RNA-DIRECTED DNA POLYMERASE DOMAIN"/>
    <property type="match status" value="1"/>
</dbReference>
<feature type="compositionally biased region" description="Polar residues" evidence="1">
    <location>
        <begin position="1248"/>
        <end position="1257"/>
    </location>
</feature>
<dbReference type="InterPro" id="IPR000477">
    <property type="entry name" value="RT_dom"/>
</dbReference>
<feature type="region of interest" description="Disordered" evidence="1">
    <location>
        <begin position="751"/>
        <end position="771"/>
    </location>
</feature>
<dbReference type="CDD" id="cd01650">
    <property type="entry name" value="RT_nLTR_like"/>
    <property type="match status" value="2"/>
</dbReference>
<name>A0ABQ8F7M4_9FUNG</name>
<evidence type="ECO:0000313" key="3">
    <source>
        <dbReference type="EMBL" id="KAH6593037.1"/>
    </source>
</evidence>
<dbReference type="Gene3D" id="3.60.10.10">
    <property type="entry name" value="Endonuclease/exonuclease/phosphatase"/>
    <property type="match status" value="1"/>
</dbReference>
<feature type="compositionally biased region" description="Low complexity" evidence="1">
    <location>
        <begin position="1207"/>
        <end position="1235"/>
    </location>
</feature>
<feature type="region of interest" description="Disordered" evidence="1">
    <location>
        <begin position="1296"/>
        <end position="1330"/>
    </location>
</feature>
<feature type="compositionally biased region" description="Low complexity" evidence="1">
    <location>
        <begin position="1309"/>
        <end position="1326"/>
    </location>
</feature>
<feature type="compositionally biased region" description="Low complexity" evidence="1">
    <location>
        <begin position="759"/>
        <end position="771"/>
    </location>
</feature>
<dbReference type="Proteomes" id="UP001648503">
    <property type="component" value="Unassembled WGS sequence"/>
</dbReference>
<dbReference type="InterPro" id="IPR043502">
    <property type="entry name" value="DNA/RNA_pol_sf"/>
</dbReference>
<dbReference type="SUPFAM" id="SSF56672">
    <property type="entry name" value="DNA/RNA polymerases"/>
    <property type="match status" value="2"/>
</dbReference>
<comment type="caution">
    <text evidence="3">The sequence shown here is derived from an EMBL/GenBank/DDBJ whole genome shotgun (WGS) entry which is preliminary data.</text>
</comment>
<feature type="compositionally biased region" description="Low complexity" evidence="1">
    <location>
        <begin position="1258"/>
        <end position="1273"/>
    </location>
</feature>
<dbReference type="PANTHER" id="PTHR47027">
    <property type="entry name" value="REVERSE TRANSCRIPTASE DOMAIN-CONTAINING PROTEIN"/>
    <property type="match status" value="1"/>
</dbReference>
<dbReference type="PROSITE" id="PS50878">
    <property type="entry name" value="RT_POL"/>
    <property type="match status" value="2"/>
</dbReference>
<organism evidence="3 4">
    <name type="scientific">Batrachochytrium salamandrivorans</name>
    <dbReference type="NCBI Taxonomy" id="1357716"/>
    <lineage>
        <taxon>Eukaryota</taxon>
        <taxon>Fungi</taxon>
        <taxon>Fungi incertae sedis</taxon>
        <taxon>Chytridiomycota</taxon>
        <taxon>Chytridiomycota incertae sedis</taxon>
        <taxon>Chytridiomycetes</taxon>
        <taxon>Rhizophydiales</taxon>
        <taxon>Rhizophydiales incertae sedis</taxon>
        <taxon>Batrachochytrium</taxon>
    </lineage>
</organism>
<accession>A0ABQ8F7M4</accession>
<feature type="domain" description="Reverse transcriptase" evidence="2">
    <location>
        <begin position="1474"/>
        <end position="1752"/>
    </location>
</feature>